<dbReference type="SMART" id="SM00354">
    <property type="entry name" value="HTH_LACI"/>
    <property type="match status" value="1"/>
</dbReference>
<comment type="caution">
    <text evidence="5">The sequence shown here is derived from an EMBL/GenBank/DDBJ whole genome shotgun (WGS) entry which is preliminary data.</text>
</comment>
<dbReference type="CDD" id="cd01392">
    <property type="entry name" value="HTH_LacI"/>
    <property type="match status" value="1"/>
</dbReference>
<dbReference type="RefSeq" id="WP_133519962.1">
    <property type="nucleotide sequence ID" value="NZ_SNVW01000006.1"/>
</dbReference>
<dbReference type="Pfam" id="PF00356">
    <property type="entry name" value="LacI"/>
    <property type="match status" value="1"/>
</dbReference>
<name>A0A4R6DH27_9MICO</name>
<evidence type="ECO:0000313" key="6">
    <source>
        <dbReference type="Proteomes" id="UP000295764"/>
    </source>
</evidence>
<dbReference type="PROSITE" id="PS50932">
    <property type="entry name" value="HTH_LACI_2"/>
    <property type="match status" value="1"/>
</dbReference>
<dbReference type="InterPro" id="IPR010982">
    <property type="entry name" value="Lambda_DNA-bd_dom_sf"/>
</dbReference>
<reference evidence="5 6" key="1">
    <citation type="submission" date="2019-03" db="EMBL/GenBank/DDBJ databases">
        <title>Genomic analyses of the natural microbiome of Caenorhabditis elegans.</title>
        <authorList>
            <person name="Samuel B."/>
        </authorList>
    </citation>
    <scope>NUCLEOTIDE SEQUENCE [LARGE SCALE GENOMIC DNA]</scope>
    <source>
        <strain evidence="5 6">JUb65</strain>
    </source>
</reference>
<dbReference type="CDD" id="cd01574">
    <property type="entry name" value="PBP1_LacI"/>
    <property type="match status" value="1"/>
</dbReference>
<dbReference type="Gene3D" id="1.10.260.40">
    <property type="entry name" value="lambda repressor-like DNA-binding domains"/>
    <property type="match status" value="1"/>
</dbReference>
<evidence type="ECO:0000256" key="3">
    <source>
        <dbReference type="ARBA" id="ARBA00023163"/>
    </source>
</evidence>
<dbReference type="SUPFAM" id="SSF53822">
    <property type="entry name" value="Periplasmic binding protein-like I"/>
    <property type="match status" value="1"/>
</dbReference>
<organism evidence="5 6">
    <name type="scientific">Curtobacterium flaccumfaciens</name>
    <dbReference type="NCBI Taxonomy" id="2035"/>
    <lineage>
        <taxon>Bacteria</taxon>
        <taxon>Bacillati</taxon>
        <taxon>Actinomycetota</taxon>
        <taxon>Actinomycetes</taxon>
        <taxon>Micrococcales</taxon>
        <taxon>Microbacteriaceae</taxon>
        <taxon>Curtobacterium</taxon>
    </lineage>
</organism>
<dbReference type="InterPro" id="IPR000843">
    <property type="entry name" value="HTH_LacI"/>
</dbReference>
<dbReference type="PANTHER" id="PTHR30146">
    <property type="entry name" value="LACI-RELATED TRANSCRIPTIONAL REPRESSOR"/>
    <property type="match status" value="1"/>
</dbReference>
<dbReference type="SUPFAM" id="SSF47413">
    <property type="entry name" value="lambda repressor-like DNA-binding domains"/>
    <property type="match status" value="1"/>
</dbReference>
<keyword evidence="2" id="KW-0238">DNA-binding</keyword>
<proteinExistence type="predicted"/>
<protein>
    <submittedName>
        <fullName evidence="5">LacI family transcriptional regulator</fullName>
    </submittedName>
</protein>
<sequence length="340" mass="37480">MASTRTQQPRSPSIRDVARVAGVSHQTVSRVLNNSDAIRAETRDKVLAAMEQLQYRPNRAARALVTSRTHTIGVLTARRAHYGPAVALQAIEDAAMLRGYSVTTANIAEATDTAVREGLGHLLDLDVEGIVVIAPQQRVFDLIEELGIRTPYVTMRSSVGEDPTALWVDQMEGARLATEHLLDLGHEYIRHIAGPQDWIEADARMQGFLRAMSDRDMPVVAPILGDWTADFGYQAGRELLRWRDCTAVFCSNDQMALGVMHAARSYGLDVPGDLSVVGYDDIPEAKHFWPPLTTVQVDFAELGRRCVDLLLPGEGDELLRPIDIVPQLVVRGSTSAPRKR</sequence>
<dbReference type="AlphaFoldDB" id="A0A4R6DH27"/>
<dbReference type="InterPro" id="IPR028082">
    <property type="entry name" value="Peripla_BP_I"/>
</dbReference>
<dbReference type="Pfam" id="PF13377">
    <property type="entry name" value="Peripla_BP_3"/>
    <property type="match status" value="1"/>
</dbReference>
<evidence type="ECO:0000313" key="5">
    <source>
        <dbReference type="EMBL" id="TDN43981.1"/>
    </source>
</evidence>
<evidence type="ECO:0000256" key="2">
    <source>
        <dbReference type="ARBA" id="ARBA00023125"/>
    </source>
</evidence>
<dbReference type="OrthoDB" id="9785139at2"/>
<dbReference type="GO" id="GO:0003700">
    <property type="term" value="F:DNA-binding transcription factor activity"/>
    <property type="evidence" value="ECO:0007669"/>
    <property type="project" value="TreeGrafter"/>
</dbReference>
<dbReference type="EMBL" id="SNVW01000006">
    <property type="protein sequence ID" value="TDN43981.1"/>
    <property type="molecule type" value="Genomic_DNA"/>
</dbReference>
<keyword evidence="1" id="KW-0805">Transcription regulation</keyword>
<dbReference type="InterPro" id="IPR046335">
    <property type="entry name" value="LacI/GalR-like_sensor"/>
</dbReference>
<feature type="domain" description="HTH lacI-type" evidence="4">
    <location>
        <begin position="12"/>
        <end position="66"/>
    </location>
</feature>
<dbReference type="GO" id="GO:0000976">
    <property type="term" value="F:transcription cis-regulatory region binding"/>
    <property type="evidence" value="ECO:0007669"/>
    <property type="project" value="TreeGrafter"/>
</dbReference>
<evidence type="ECO:0000259" key="4">
    <source>
        <dbReference type="PROSITE" id="PS50932"/>
    </source>
</evidence>
<evidence type="ECO:0000256" key="1">
    <source>
        <dbReference type="ARBA" id="ARBA00023015"/>
    </source>
</evidence>
<dbReference type="PROSITE" id="PS00356">
    <property type="entry name" value="HTH_LACI_1"/>
    <property type="match status" value="1"/>
</dbReference>
<accession>A0A4R6DH27</accession>
<dbReference type="PANTHER" id="PTHR30146:SF153">
    <property type="entry name" value="LACTOSE OPERON REPRESSOR"/>
    <property type="match status" value="1"/>
</dbReference>
<dbReference type="Proteomes" id="UP000295764">
    <property type="component" value="Unassembled WGS sequence"/>
</dbReference>
<gene>
    <name evidence="5" type="ORF">EDF64_106155</name>
</gene>
<dbReference type="Gene3D" id="3.40.50.2300">
    <property type="match status" value="2"/>
</dbReference>
<keyword evidence="3" id="KW-0804">Transcription</keyword>
<dbReference type="STRING" id="2035.RU06_07345"/>
<dbReference type="PRINTS" id="PR00036">
    <property type="entry name" value="HTHLACI"/>
</dbReference>